<proteinExistence type="predicted"/>
<dbReference type="InterPro" id="IPR052370">
    <property type="entry name" value="Meta-cleavage_hydrolase"/>
</dbReference>
<accession>A0AAN9RXX4</accession>
<dbReference type="Pfam" id="PF00561">
    <property type="entry name" value="Abhydrolase_1"/>
    <property type="match status" value="1"/>
</dbReference>
<feature type="domain" description="AB hydrolase-1" evidence="1">
    <location>
        <begin position="164"/>
        <end position="401"/>
    </location>
</feature>
<sequence>MVSFSKEVVMNSHNIAWRSEVELKYLVSYSKIHLVMIQHFEGLKCPPETWPTEHVVTVNARPETFAIPTISQLLSYLLDVTMSDGEYLYFAAQCSWFNGTAFDRVIIFVGWVGTRQWLFSVTETRNRCYRALFSGSGVRSTITDLKDGTVMQWWAPKVESEGKPNLVLIHGLGANALWQWGDFVRHVTPYFNVYVPDLVFFGGSHTTRPERGERFQAECLVRVMEAKGVGRVSIVGLSYGGFVGYCVAALPPEMVERVVLRGSGVCMEERDLKEGLFPLSDLDEAATILVPQTPSKLRDLVRYTFFKPPSSFHWLPSCFLLDFIQTMRRDYEQEKRELIKALVKDRKLSDLPKISQPTLIIWGEHDQVFPLELGHRLKRHLGDNAQLVVIKNAGHAFNMEKAKEFYCILKSYLVDLQLPAESSPFEVAK</sequence>
<organism evidence="2 3">
    <name type="scientific">Psophocarpus tetragonolobus</name>
    <name type="common">Winged bean</name>
    <name type="synonym">Dolichos tetragonolobus</name>
    <dbReference type="NCBI Taxonomy" id="3891"/>
    <lineage>
        <taxon>Eukaryota</taxon>
        <taxon>Viridiplantae</taxon>
        <taxon>Streptophyta</taxon>
        <taxon>Embryophyta</taxon>
        <taxon>Tracheophyta</taxon>
        <taxon>Spermatophyta</taxon>
        <taxon>Magnoliopsida</taxon>
        <taxon>eudicotyledons</taxon>
        <taxon>Gunneridae</taxon>
        <taxon>Pentapetalae</taxon>
        <taxon>rosids</taxon>
        <taxon>fabids</taxon>
        <taxon>Fabales</taxon>
        <taxon>Fabaceae</taxon>
        <taxon>Papilionoideae</taxon>
        <taxon>50 kb inversion clade</taxon>
        <taxon>NPAAA clade</taxon>
        <taxon>indigoferoid/millettioid clade</taxon>
        <taxon>Phaseoleae</taxon>
        <taxon>Psophocarpus</taxon>
    </lineage>
</organism>
<keyword evidence="3" id="KW-1185">Reference proteome</keyword>
<dbReference type="Gene3D" id="3.40.50.1820">
    <property type="entry name" value="alpha/beta hydrolase"/>
    <property type="match status" value="1"/>
</dbReference>
<dbReference type="PRINTS" id="PR00111">
    <property type="entry name" value="ABHYDROLASE"/>
</dbReference>
<dbReference type="PANTHER" id="PTHR43139">
    <property type="entry name" value="SI:DKEY-122A22.2"/>
    <property type="match status" value="1"/>
</dbReference>
<name>A0AAN9RXX4_PSOTE</name>
<dbReference type="EMBL" id="JAYMYS010000008">
    <property type="protein sequence ID" value="KAK7385311.1"/>
    <property type="molecule type" value="Genomic_DNA"/>
</dbReference>
<dbReference type="Proteomes" id="UP001386955">
    <property type="component" value="Unassembled WGS sequence"/>
</dbReference>
<dbReference type="InterPro" id="IPR029058">
    <property type="entry name" value="AB_hydrolase_fold"/>
</dbReference>
<evidence type="ECO:0000313" key="2">
    <source>
        <dbReference type="EMBL" id="KAK7385311.1"/>
    </source>
</evidence>
<evidence type="ECO:0000259" key="1">
    <source>
        <dbReference type="Pfam" id="PF00561"/>
    </source>
</evidence>
<reference evidence="2 3" key="1">
    <citation type="submission" date="2024-01" db="EMBL/GenBank/DDBJ databases">
        <title>The genomes of 5 underutilized Papilionoideae crops provide insights into root nodulation and disease resistanc.</title>
        <authorList>
            <person name="Jiang F."/>
        </authorList>
    </citation>
    <scope>NUCLEOTIDE SEQUENCE [LARGE SCALE GENOMIC DNA]</scope>
    <source>
        <strain evidence="2">DUOXIRENSHENG_FW03</strain>
        <tissue evidence="2">Leaves</tissue>
    </source>
</reference>
<protein>
    <recommendedName>
        <fullName evidence="1">AB hydrolase-1 domain-containing protein</fullName>
    </recommendedName>
</protein>
<comment type="caution">
    <text evidence="2">The sequence shown here is derived from an EMBL/GenBank/DDBJ whole genome shotgun (WGS) entry which is preliminary data.</text>
</comment>
<dbReference type="InterPro" id="IPR000073">
    <property type="entry name" value="AB_hydrolase_1"/>
</dbReference>
<gene>
    <name evidence="2" type="ORF">VNO78_31027</name>
</gene>
<dbReference type="SUPFAM" id="SSF53474">
    <property type="entry name" value="alpha/beta-Hydrolases"/>
    <property type="match status" value="1"/>
</dbReference>
<dbReference type="AlphaFoldDB" id="A0AAN9RXX4"/>
<evidence type="ECO:0000313" key="3">
    <source>
        <dbReference type="Proteomes" id="UP001386955"/>
    </source>
</evidence>
<dbReference type="PANTHER" id="PTHR43139:SF59">
    <property type="entry name" value="ALPHA_BETA-HYDROLASES SUPERFAMILY PROTEIN"/>
    <property type="match status" value="1"/>
</dbReference>